<proteinExistence type="inferred from homology"/>
<feature type="compositionally biased region" description="Polar residues" evidence="8">
    <location>
        <begin position="488"/>
        <end position="497"/>
    </location>
</feature>
<dbReference type="EMBL" id="BAABLX010000079">
    <property type="protein sequence ID" value="GAA4960378.1"/>
    <property type="molecule type" value="Genomic_DNA"/>
</dbReference>
<accession>A0AAV3UA51</accession>
<dbReference type="RefSeq" id="WP_345427848.1">
    <property type="nucleotide sequence ID" value="NZ_AP031496.1"/>
</dbReference>
<organism evidence="10 11">
    <name type="scientific">Halioxenophilus aromaticivorans</name>
    <dbReference type="NCBI Taxonomy" id="1306992"/>
    <lineage>
        <taxon>Bacteria</taxon>
        <taxon>Pseudomonadati</taxon>
        <taxon>Pseudomonadota</taxon>
        <taxon>Gammaproteobacteria</taxon>
        <taxon>Alteromonadales</taxon>
        <taxon>Alteromonadaceae</taxon>
        <taxon>Halioxenophilus</taxon>
    </lineage>
</organism>
<dbReference type="AlphaFoldDB" id="A0AAV3UA51"/>
<feature type="chain" id="PRO_5043752538" evidence="9">
    <location>
        <begin position="27"/>
        <end position="582"/>
    </location>
</feature>
<keyword evidence="2" id="KW-0719">Serine esterase</keyword>
<keyword evidence="5 10" id="KW-0378">Hydrolase</keyword>
<sequence length="582" mass="63003">MPHTFLKIHGLKRWLTLLCVTSSLLACSVAQQDEIQANASVLTVTTPVTSCANLTFLNLETIGGPGSKVNSATEEEHNGVPVCTVEGTLAPAINFKTLLPQTTWTQRYLQTGCGGLCGSLNIRIGAADGCAPVDNGEFVLASTDMGHKGHGGEFGADPQKRIDFAYRGVHLTALASKALIQAYYGQQPKYSYFTGCSDGGREALMAAQRYPEDFDGIVAGAPAMNFSVQNSFFHAWQAKSNTDSNGHTILHAQRLPILHNAVLAACDTLDGQEDGLLTDPRACNFDPMTIVCEDHQAGDTCLSNAEATVAQKFYQGPKDPQTGTALALGGPQYGSELSWPGVYVPRPGKDQLFSKMIVMGAIPYLIYQQNPPQPYDLNSFKFNLASFEEIKPLYGLYSSTNTDLTAFKARGGKLMLWHGWSDQHISPINTIAYYEGVKKFMGEQTEEFIQLYLLPGMYHCAGGEGPNQFDMLSKVMAWVEQGTTPNEVVAHQGSNDQGPAAGTPDDGGSMAKSAGSITRSRPVYPYPLIAQYTGQGDANSSENYQPVQGNKGPKRYRWAGEEFMQPGYMLDCDAIDNTLACQ</sequence>
<evidence type="ECO:0000313" key="10">
    <source>
        <dbReference type="EMBL" id="GAA4960378.1"/>
    </source>
</evidence>
<name>A0AAV3UA51_9ALTE</name>
<keyword evidence="6" id="KW-0106">Calcium</keyword>
<dbReference type="PROSITE" id="PS51257">
    <property type="entry name" value="PROKAR_LIPOPROTEIN"/>
    <property type="match status" value="1"/>
</dbReference>
<feature type="region of interest" description="Disordered" evidence="8">
    <location>
        <begin position="488"/>
        <end position="516"/>
    </location>
</feature>
<comment type="caution">
    <text evidence="10">The sequence shown here is derived from an EMBL/GenBank/DDBJ whole genome shotgun (WGS) entry which is preliminary data.</text>
</comment>
<evidence type="ECO:0000256" key="6">
    <source>
        <dbReference type="ARBA" id="ARBA00022837"/>
    </source>
</evidence>
<keyword evidence="7" id="KW-1015">Disulfide bond</keyword>
<evidence type="ECO:0000256" key="8">
    <source>
        <dbReference type="SAM" id="MobiDB-lite"/>
    </source>
</evidence>
<protein>
    <submittedName>
        <fullName evidence="10">Tannase/feruloyl esterase family alpha/beta hydrolase</fullName>
    </submittedName>
</protein>
<dbReference type="InterPro" id="IPR029058">
    <property type="entry name" value="AB_hydrolase_fold"/>
</dbReference>
<keyword evidence="4 9" id="KW-0732">Signal</keyword>
<evidence type="ECO:0000256" key="9">
    <source>
        <dbReference type="SAM" id="SignalP"/>
    </source>
</evidence>
<evidence type="ECO:0000313" key="11">
    <source>
        <dbReference type="Proteomes" id="UP001409585"/>
    </source>
</evidence>
<dbReference type="GO" id="GO:0052689">
    <property type="term" value="F:carboxylic ester hydrolase activity"/>
    <property type="evidence" value="ECO:0007669"/>
    <property type="project" value="UniProtKB-KW"/>
</dbReference>
<evidence type="ECO:0000256" key="5">
    <source>
        <dbReference type="ARBA" id="ARBA00022801"/>
    </source>
</evidence>
<comment type="similarity">
    <text evidence="1">Belongs to the tannase family.</text>
</comment>
<dbReference type="PANTHER" id="PTHR33938">
    <property type="entry name" value="FERULOYL ESTERASE B-RELATED"/>
    <property type="match status" value="1"/>
</dbReference>
<dbReference type="GO" id="GO:0046872">
    <property type="term" value="F:metal ion binding"/>
    <property type="evidence" value="ECO:0007669"/>
    <property type="project" value="UniProtKB-KW"/>
</dbReference>
<evidence type="ECO:0000256" key="3">
    <source>
        <dbReference type="ARBA" id="ARBA00022723"/>
    </source>
</evidence>
<dbReference type="Proteomes" id="UP001409585">
    <property type="component" value="Unassembled WGS sequence"/>
</dbReference>
<dbReference type="PANTHER" id="PTHR33938:SF15">
    <property type="entry name" value="FERULOYL ESTERASE B-RELATED"/>
    <property type="match status" value="1"/>
</dbReference>
<reference evidence="11" key="1">
    <citation type="journal article" date="2019" name="Int. J. Syst. Evol. Microbiol.">
        <title>The Global Catalogue of Microorganisms (GCM) 10K type strain sequencing project: providing services to taxonomists for standard genome sequencing and annotation.</title>
        <authorList>
            <consortium name="The Broad Institute Genomics Platform"/>
            <consortium name="The Broad Institute Genome Sequencing Center for Infectious Disease"/>
            <person name="Wu L."/>
            <person name="Ma J."/>
        </authorList>
    </citation>
    <scope>NUCLEOTIDE SEQUENCE [LARGE SCALE GENOMIC DNA]</scope>
    <source>
        <strain evidence="11">JCM 19134</strain>
    </source>
</reference>
<dbReference type="Gene3D" id="3.40.50.1820">
    <property type="entry name" value="alpha/beta hydrolase"/>
    <property type="match status" value="1"/>
</dbReference>
<evidence type="ECO:0000256" key="4">
    <source>
        <dbReference type="ARBA" id="ARBA00022729"/>
    </source>
</evidence>
<evidence type="ECO:0000256" key="1">
    <source>
        <dbReference type="ARBA" id="ARBA00006249"/>
    </source>
</evidence>
<dbReference type="InterPro" id="IPR011118">
    <property type="entry name" value="Tannase/feruloyl_esterase"/>
</dbReference>
<keyword evidence="11" id="KW-1185">Reference proteome</keyword>
<feature type="signal peptide" evidence="9">
    <location>
        <begin position="1"/>
        <end position="26"/>
    </location>
</feature>
<keyword evidence="3" id="KW-0479">Metal-binding</keyword>
<gene>
    <name evidence="10" type="ORF">GCM10025791_47080</name>
</gene>
<evidence type="ECO:0000256" key="7">
    <source>
        <dbReference type="ARBA" id="ARBA00023157"/>
    </source>
</evidence>
<evidence type="ECO:0000256" key="2">
    <source>
        <dbReference type="ARBA" id="ARBA00022487"/>
    </source>
</evidence>
<dbReference type="SUPFAM" id="SSF53474">
    <property type="entry name" value="alpha/beta-Hydrolases"/>
    <property type="match status" value="1"/>
</dbReference>
<dbReference type="Pfam" id="PF07519">
    <property type="entry name" value="Tannase"/>
    <property type="match status" value="1"/>
</dbReference>